<proteinExistence type="predicted"/>
<evidence type="ECO:0000313" key="1">
    <source>
        <dbReference type="EMBL" id="KLN61331.1"/>
    </source>
</evidence>
<gene>
    <name evidence="1" type="ORF">WH96_06700</name>
</gene>
<dbReference type="EMBL" id="LAQL01000004">
    <property type="protein sequence ID" value="KLN61331.1"/>
    <property type="molecule type" value="Genomic_DNA"/>
</dbReference>
<reference evidence="1 2" key="1">
    <citation type="submission" date="2015-03" db="EMBL/GenBank/DDBJ databases">
        <title>Genome Sequence of Kiloniella spongiae MEBiC09566, isolated from a marine sponge.</title>
        <authorList>
            <person name="Shao Z."/>
            <person name="Wang L."/>
            <person name="Li X."/>
        </authorList>
    </citation>
    <scope>NUCLEOTIDE SEQUENCE [LARGE SCALE GENOMIC DNA]</scope>
    <source>
        <strain evidence="1 2">MEBiC09566</strain>
    </source>
</reference>
<dbReference type="PATRIC" id="fig|1489064.4.peg.2599"/>
<protein>
    <submittedName>
        <fullName evidence="1">Uncharacterized protein</fullName>
    </submittedName>
</protein>
<dbReference type="AlphaFoldDB" id="A0A0H2MGJ4"/>
<evidence type="ECO:0000313" key="2">
    <source>
        <dbReference type="Proteomes" id="UP000035444"/>
    </source>
</evidence>
<comment type="caution">
    <text evidence="1">The sequence shown here is derived from an EMBL/GenBank/DDBJ whole genome shotgun (WGS) entry which is preliminary data.</text>
</comment>
<dbReference type="Proteomes" id="UP000035444">
    <property type="component" value="Unassembled WGS sequence"/>
</dbReference>
<name>A0A0H2MGJ4_9PROT</name>
<organism evidence="1 2">
    <name type="scientific">Kiloniella spongiae</name>
    <dbReference type="NCBI Taxonomy" id="1489064"/>
    <lineage>
        <taxon>Bacteria</taxon>
        <taxon>Pseudomonadati</taxon>
        <taxon>Pseudomonadota</taxon>
        <taxon>Alphaproteobacteria</taxon>
        <taxon>Rhodospirillales</taxon>
        <taxon>Kiloniellaceae</taxon>
        <taxon>Kiloniella</taxon>
    </lineage>
</organism>
<accession>A0A0H2MGJ4</accession>
<keyword evidence="2" id="KW-1185">Reference proteome</keyword>
<sequence length="142" mass="16647">MEEFEVFEFPKSLSHLAVFAYDERRNDYLCRLAGEMVNASHLTTLKNSLLSEVYEPELAIKIRTDWNRAFDTKKVLCVTAKLDHPSETLYSWRHILPVHLEGRAGKVILSLSVYNYDSAYYHDKYPKKAYQDYQLSADDILY</sequence>